<evidence type="ECO:0000313" key="2">
    <source>
        <dbReference type="Proteomes" id="UP000252519"/>
    </source>
</evidence>
<dbReference type="OrthoDB" id="5857231at2759"/>
<sequence length="158" mass="17895">MCHWAKEGISEAQKMFSVQGLTELPLEFVYSPKALNNYPRIARTPQEALQNIRVYVRKSVRNAIRKAVQQAGHSPQDQDTVAKQVNVSIFEYQPMECMDAMDLSKFTATTTINVDNTCLVATDAVQKVAFLRSTQAFPIVPNYLLFYVDLTTLDKPFN</sequence>
<keyword evidence="2" id="KW-1185">Reference proteome</keyword>
<proteinExistence type="predicted"/>
<name>A0A368EZW0_ANCCA</name>
<comment type="caution">
    <text evidence="1">The sequence shown here is derived from an EMBL/GenBank/DDBJ whole genome shotgun (WGS) entry which is preliminary data.</text>
</comment>
<dbReference type="AlphaFoldDB" id="A0A368EZW0"/>
<protein>
    <submittedName>
        <fullName evidence="1">Uncharacterized protein</fullName>
    </submittedName>
</protein>
<dbReference type="Proteomes" id="UP000252519">
    <property type="component" value="Unassembled WGS sequence"/>
</dbReference>
<organism evidence="1 2">
    <name type="scientific">Ancylostoma caninum</name>
    <name type="common">Dog hookworm</name>
    <dbReference type="NCBI Taxonomy" id="29170"/>
    <lineage>
        <taxon>Eukaryota</taxon>
        <taxon>Metazoa</taxon>
        <taxon>Ecdysozoa</taxon>
        <taxon>Nematoda</taxon>
        <taxon>Chromadorea</taxon>
        <taxon>Rhabditida</taxon>
        <taxon>Rhabditina</taxon>
        <taxon>Rhabditomorpha</taxon>
        <taxon>Strongyloidea</taxon>
        <taxon>Ancylostomatidae</taxon>
        <taxon>Ancylostomatinae</taxon>
        <taxon>Ancylostoma</taxon>
    </lineage>
</organism>
<accession>A0A368EZW0</accession>
<gene>
    <name evidence="1" type="ORF">ANCCAN_29967</name>
</gene>
<reference evidence="1 2" key="1">
    <citation type="submission" date="2014-10" db="EMBL/GenBank/DDBJ databases">
        <title>Draft genome of the hookworm Ancylostoma caninum.</title>
        <authorList>
            <person name="Mitreva M."/>
        </authorList>
    </citation>
    <scope>NUCLEOTIDE SEQUENCE [LARGE SCALE GENOMIC DNA]</scope>
    <source>
        <strain evidence="1 2">Baltimore</strain>
    </source>
</reference>
<dbReference type="EMBL" id="JOJR01020834">
    <property type="protein sequence ID" value="RCN24339.1"/>
    <property type="molecule type" value="Genomic_DNA"/>
</dbReference>
<evidence type="ECO:0000313" key="1">
    <source>
        <dbReference type="EMBL" id="RCN24339.1"/>
    </source>
</evidence>